<sequence length="104" mass="11455">MICHATLNVASVHLSAPTRGEREQWVKLAVATWCRSSAFAECFSEYWGTVPGVEFTLSGAHCHLTLLVRKRLTSSQLELLKSAWGLGHIGLQYPTTKKGGRRAS</sequence>
<evidence type="ECO:0000313" key="2">
    <source>
        <dbReference type="Proteomes" id="UP000557717"/>
    </source>
</evidence>
<dbReference type="EMBL" id="JACHFD010000001">
    <property type="protein sequence ID" value="MBB5349870.1"/>
    <property type="molecule type" value="Genomic_DNA"/>
</dbReference>
<keyword evidence="2" id="KW-1185">Reference proteome</keyword>
<reference evidence="1 2" key="1">
    <citation type="submission" date="2020-08" db="EMBL/GenBank/DDBJ databases">
        <title>Genomic Encyclopedia of Type Strains, Phase IV (KMG-IV): sequencing the most valuable type-strain genomes for metagenomic binning, comparative biology and taxonomic classification.</title>
        <authorList>
            <person name="Goeker M."/>
        </authorList>
    </citation>
    <scope>NUCLEOTIDE SEQUENCE [LARGE SCALE GENOMIC DNA]</scope>
    <source>
        <strain evidence="1 2">YC6886</strain>
    </source>
</reference>
<organism evidence="1 2">
    <name type="scientific">Haloferula luteola</name>
    <dbReference type="NCBI Taxonomy" id="595692"/>
    <lineage>
        <taxon>Bacteria</taxon>
        <taxon>Pseudomonadati</taxon>
        <taxon>Verrucomicrobiota</taxon>
        <taxon>Verrucomicrobiia</taxon>
        <taxon>Verrucomicrobiales</taxon>
        <taxon>Verrucomicrobiaceae</taxon>
        <taxon>Haloferula</taxon>
    </lineage>
</organism>
<accession>A0A840V7D7</accession>
<gene>
    <name evidence="1" type="ORF">HNR46_000091</name>
</gene>
<comment type="caution">
    <text evidence="1">The sequence shown here is derived from an EMBL/GenBank/DDBJ whole genome shotgun (WGS) entry which is preliminary data.</text>
</comment>
<proteinExistence type="predicted"/>
<protein>
    <submittedName>
        <fullName evidence="1">Uncharacterized protein</fullName>
    </submittedName>
</protein>
<dbReference type="AlphaFoldDB" id="A0A840V7D7"/>
<name>A0A840V7D7_9BACT</name>
<dbReference type="RefSeq" id="WP_221284939.1">
    <property type="nucleotide sequence ID" value="NZ_JACHFD010000001.1"/>
</dbReference>
<dbReference type="Proteomes" id="UP000557717">
    <property type="component" value="Unassembled WGS sequence"/>
</dbReference>
<evidence type="ECO:0000313" key="1">
    <source>
        <dbReference type="EMBL" id="MBB5349870.1"/>
    </source>
</evidence>